<dbReference type="EMBL" id="CP051680">
    <property type="protein sequence ID" value="QJD84256.1"/>
    <property type="molecule type" value="Genomic_DNA"/>
</dbReference>
<feature type="signal peptide" evidence="1">
    <location>
        <begin position="1"/>
        <end position="24"/>
    </location>
</feature>
<dbReference type="InterPro" id="IPR032774">
    <property type="entry name" value="WG_beta_rep"/>
</dbReference>
<protein>
    <submittedName>
        <fullName evidence="2">WG repeat-containing protein</fullName>
    </submittedName>
</protein>
<evidence type="ECO:0000313" key="2">
    <source>
        <dbReference type="EMBL" id="QJD84256.1"/>
    </source>
</evidence>
<dbReference type="SUPFAM" id="SSF69360">
    <property type="entry name" value="Cell wall binding repeat"/>
    <property type="match status" value="1"/>
</dbReference>
<dbReference type="PANTHER" id="PTHR37841:SF1">
    <property type="entry name" value="DUF3298 DOMAIN-CONTAINING PROTEIN"/>
    <property type="match status" value="1"/>
</dbReference>
<feature type="chain" id="PRO_5031151934" evidence="1">
    <location>
        <begin position="25"/>
        <end position="488"/>
    </location>
</feature>
<dbReference type="AlphaFoldDB" id="A0A7Z2VJQ4"/>
<proteinExistence type="predicted"/>
<dbReference type="KEGG" id="cheb:HH215_14365"/>
<sequence length="488" mass="54203">MRTITVLLLGFSLFVGSSNTPVTASSTHPMTIEAIFDAARPFHEGLAAVQSGEQWGVIDKSGSFVMQPRYNLIEDFKNGYALVGQLDSKGYNQIGLIDKTGKETIEPIYYPLDLLEGGIVRLSRNGKYGLREASGKQIIPLKYDLIGDFREGLALVANRVNNKPKYGYIDRSGKLVIPIQYEDVREFKFGYAAVCKNGKWGIINKRGKVIIPLKYNNIGSYDESLFTFAQTSSKVSSRVINDPFKTQVVDANGKYHNVEWGAADIRTGKVKIAAQYDYFWEFTNGYAWVVKNNRKGIIDRSGRISVPIQYHGIEDLSRPNNGDPVFVLYDAGGKLGLFNTENPKAKIIMHNYSNLASSRDYPGGEGAVRVVDKNKKIGVIGLTGREVAPPKYDELRDFRDGFAVMKRDKKYGMIDLTGKEVIAPQYSSLGYFNEGLASFTKNGKSGYVDIKGNEVIPAQFENTITSNFSNGMAAVRIGNRWGYISNPL</sequence>
<organism evidence="2 3">
    <name type="scientific">Cohnella herbarum</name>
    <dbReference type="NCBI Taxonomy" id="2728023"/>
    <lineage>
        <taxon>Bacteria</taxon>
        <taxon>Bacillati</taxon>
        <taxon>Bacillota</taxon>
        <taxon>Bacilli</taxon>
        <taxon>Bacillales</taxon>
        <taxon>Paenibacillaceae</taxon>
        <taxon>Cohnella</taxon>
    </lineage>
</organism>
<accession>A0A7Z2VJQ4</accession>
<evidence type="ECO:0000256" key="1">
    <source>
        <dbReference type="SAM" id="SignalP"/>
    </source>
</evidence>
<name>A0A7Z2VJQ4_9BACL</name>
<keyword evidence="1" id="KW-0732">Signal</keyword>
<reference evidence="2 3" key="1">
    <citation type="submission" date="2020-04" db="EMBL/GenBank/DDBJ databases">
        <title>Genome sequencing of novel species.</title>
        <authorList>
            <person name="Heo J."/>
            <person name="Kim S.-J."/>
            <person name="Kim J.-S."/>
            <person name="Hong S.-B."/>
            <person name="Kwon S.-W."/>
        </authorList>
    </citation>
    <scope>NUCLEOTIDE SEQUENCE [LARGE SCALE GENOMIC DNA]</scope>
    <source>
        <strain evidence="2 3">MFER-1</strain>
    </source>
</reference>
<dbReference type="PANTHER" id="PTHR37841">
    <property type="entry name" value="GLR2918 PROTEIN"/>
    <property type="match status" value="1"/>
</dbReference>
<dbReference type="Proteomes" id="UP000502248">
    <property type="component" value="Chromosome"/>
</dbReference>
<dbReference type="Pfam" id="PF14903">
    <property type="entry name" value="WG_beta_rep"/>
    <property type="match status" value="8"/>
</dbReference>
<dbReference type="RefSeq" id="WP_169280540.1">
    <property type="nucleotide sequence ID" value="NZ_CP051680.1"/>
</dbReference>
<keyword evidence="3" id="KW-1185">Reference proteome</keyword>
<gene>
    <name evidence="2" type="ORF">HH215_14365</name>
</gene>
<evidence type="ECO:0000313" key="3">
    <source>
        <dbReference type="Proteomes" id="UP000502248"/>
    </source>
</evidence>